<feature type="compositionally biased region" description="Low complexity" evidence="1">
    <location>
        <begin position="476"/>
        <end position="489"/>
    </location>
</feature>
<feature type="region of interest" description="Disordered" evidence="1">
    <location>
        <begin position="142"/>
        <end position="183"/>
    </location>
</feature>
<keyword evidence="3" id="KW-1185">Reference proteome</keyword>
<dbReference type="PANTHER" id="PTHR33167">
    <property type="entry name" value="TRANSCRIPTION FACTOR, PUTATIVE (DUF863)-RELATED"/>
    <property type="match status" value="1"/>
</dbReference>
<dbReference type="PANTHER" id="PTHR33167:SF4">
    <property type="entry name" value="TRANSCRIPTION FACTOR, PUTATIVE (DUF863)-RELATED"/>
    <property type="match status" value="1"/>
</dbReference>
<proteinExistence type="predicted"/>
<dbReference type="Proteomes" id="UP001415857">
    <property type="component" value="Unassembled WGS sequence"/>
</dbReference>
<evidence type="ECO:0000313" key="2">
    <source>
        <dbReference type="EMBL" id="KAK9277236.1"/>
    </source>
</evidence>
<feature type="region of interest" description="Disordered" evidence="1">
    <location>
        <begin position="807"/>
        <end position="835"/>
    </location>
</feature>
<feature type="compositionally biased region" description="Polar residues" evidence="1">
    <location>
        <begin position="512"/>
        <end position="525"/>
    </location>
</feature>
<dbReference type="InterPro" id="IPR008581">
    <property type="entry name" value="DUF863_pln"/>
</dbReference>
<feature type="compositionally biased region" description="Low complexity" evidence="1">
    <location>
        <begin position="499"/>
        <end position="511"/>
    </location>
</feature>
<feature type="region of interest" description="Disordered" evidence="1">
    <location>
        <begin position="1020"/>
        <end position="1042"/>
    </location>
</feature>
<feature type="region of interest" description="Disordered" evidence="1">
    <location>
        <begin position="476"/>
        <end position="525"/>
    </location>
</feature>
<name>A0AAP0RG33_LIQFO</name>
<accession>A0AAP0RG33</accession>
<gene>
    <name evidence="2" type="ORF">L1049_006775</name>
</gene>
<organism evidence="2 3">
    <name type="scientific">Liquidambar formosana</name>
    <name type="common">Formosan gum</name>
    <dbReference type="NCBI Taxonomy" id="63359"/>
    <lineage>
        <taxon>Eukaryota</taxon>
        <taxon>Viridiplantae</taxon>
        <taxon>Streptophyta</taxon>
        <taxon>Embryophyta</taxon>
        <taxon>Tracheophyta</taxon>
        <taxon>Spermatophyta</taxon>
        <taxon>Magnoliopsida</taxon>
        <taxon>eudicotyledons</taxon>
        <taxon>Gunneridae</taxon>
        <taxon>Pentapetalae</taxon>
        <taxon>Saxifragales</taxon>
        <taxon>Altingiaceae</taxon>
        <taxon>Liquidambar</taxon>
    </lineage>
</organism>
<comment type="caution">
    <text evidence="2">The sequence shown here is derived from an EMBL/GenBank/DDBJ whole genome shotgun (WGS) entry which is preliminary data.</text>
</comment>
<evidence type="ECO:0000313" key="3">
    <source>
        <dbReference type="Proteomes" id="UP001415857"/>
    </source>
</evidence>
<feature type="compositionally biased region" description="Polar residues" evidence="1">
    <location>
        <begin position="142"/>
        <end position="153"/>
    </location>
</feature>
<dbReference type="Pfam" id="PF05904">
    <property type="entry name" value="DUF863"/>
    <property type="match status" value="1"/>
</dbReference>
<feature type="compositionally biased region" description="Basic residues" evidence="1">
    <location>
        <begin position="971"/>
        <end position="982"/>
    </location>
</feature>
<dbReference type="EMBL" id="JBBPBK010000010">
    <property type="protein sequence ID" value="KAK9277236.1"/>
    <property type="molecule type" value="Genomic_DNA"/>
</dbReference>
<protein>
    <submittedName>
        <fullName evidence="2">Uncharacterized protein</fullName>
    </submittedName>
</protein>
<evidence type="ECO:0000256" key="1">
    <source>
        <dbReference type="SAM" id="MobiDB-lite"/>
    </source>
</evidence>
<feature type="compositionally biased region" description="Polar residues" evidence="1">
    <location>
        <begin position="160"/>
        <end position="174"/>
    </location>
</feature>
<feature type="region of interest" description="Disordered" evidence="1">
    <location>
        <begin position="963"/>
        <end position="983"/>
    </location>
</feature>
<feature type="region of interest" description="Disordered" evidence="1">
    <location>
        <begin position="1075"/>
        <end position="1100"/>
    </location>
</feature>
<sequence length="1100" mass="121215">MGTKVQCKNFLPGYYSMRDLNEDSNSGSWPLFRGDKTLTNGQYYNGFSPTAIADTYHNRDVLKQTMLQHEAMFKWQVYELHRLYGIQRDLMAEIKRKERYKYHIPGETSLSSSPLASQMPSEDPRKWHIPTFTSVNSICSRPSVSGAENSHSPLSFIKGKSQQGGPVSSQNGGSSKDCEVLESRPTKVRRKMLDLQLPADEYIDTEEVEQVGDKNLSDMSSYPPNGCHKIAPESGVKLFLGGGGKTGCQLDASRSDSCLTSRNGLADLNEPIQVEEANPSASDDFLGHAACYREIQGQEPSAKPKSQFLGLPNEILQNSHHGSNNGTHNNLHLENKGNGREWISYMLDAGHSKNNLTSISQGLQPEKLSIPSRPLQAMLNRAQEPPTFFPTDQSKGEMWRERTICGLKISERSHDLSNCNNLEPVVAPHIPSTYPFVPCSDVAKSWSHSVSSWEKQSSGLSQKSISIPTQPCFNSSATLSKSSQSSTQSHGIFGEKWHSNNNSGSNPSSVSDVTNRNGFYHGSSSGSKELPVRFPSTGFDYMNCSNDDSVASEHFINPSSTRYFKGSNCMDMNSAKNMNLNVALLSISSNEAVPQQGIEVIDGDRKHEDHVAVLPWLRARPACRNEATYLSNPDMVELSFSQASSNQLPNKVESGKGPNQNFTRIITSASCARDVDSKEIEKGDCLSTRKILGFPIFEEPHISKNESSSITFPSASFLHPFKGEDTENNGKNRVLDINLPCDPVVPDLGEQIAAEVLIVEKGTDTKVSSFRNHIDLNSCISEDEASLTPSVPSTDVKIAREIDLETPAVPETQEDILPGEESLRKQPEAPVRSPQLKAEYPRDELVKLAAEAIVAISSISSSGRCNQLEDAYCNPSENASCNPSGASLTNSLHWFVEVVFSCADDLESKFGAVFRGKEGEDNEESFSDGIDYFESMTLKLTETNVEEYLSKPAVLENPKVEETGATLFPNRPRKGQARRGRQRRDFQRDILPGLASLSRHEVTEDLQTFGGLMRATGHPWHSGLARRTATRNGSGRGRRRSVVGTTPSMVASPVFTPLMQQLNNIEVGLEDRSLTGWGKTTRRPRRQRCPAGNPPSLHLT</sequence>
<reference evidence="2 3" key="1">
    <citation type="journal article" date="2024" name="Plant J.">
        <title>Genome sequences and population genomics reveal climatic adaptation and genomic divergence between two closely related sweetgum species.</title>
        <authorList>
            <person name="Xu W.Q."/>
            <person name="Ren C.Q."/>
            <person name="Zhang X.Y."/>
            <person name="Comes H.P."/>
            <person name="Liu X.H."/>
            <person name="Li Y.G."/>
            <person name="Kettle C.J."/>
            <person name="Jalonen R."/>
            <person name="Gaisberger H."/>
            <person name="Ma Y.Z."/>
            <person name="Qiu Y.X."/>
        </authorList>
    </citation>
    <scope>NUCLEOTIDE SEQUENCE [LARGE SCALE GENOMIC DNA]</scope>
    <source>
        <strain evidence="2">Hangzhou</strain>
    </source>
</reference>
<dbReference type="AlphaFoldDB" id="A0AAP0RG33"/>